<dbReference type="InterPro" id="IPR045441">
    <property type="entry name" value="DUF6506"/>
</dbReference>
<keyword evidence="2" id="KW-1185">Reference proteome</keyword>
<dbReference type="AlphaFoldDB" id="A0A926D1W5"/>
<organism evidence="1 2">
    <name type="scientific">Luoshenia tenuis</name>
    <dbReference type="NCBI Taxonomy" id="2763654"/>
    <lineage>
        <taxon>Bacteria</taxon>
        <taxon>Bacillati</taxon>
        <taxon>Bacillota</taxon>
        <taxon>Clostridia</taxon>
        <taxon>Christensenellales</taxon>
        <taxon>Christensenellaceae</taxon>
        <taxon>Luoshenia</taxon>
    </lineage>
</organism>
<evidence type="ECO:0000313" key="2">
    <source>
        <dbReference type="Proteomes" id="UP000654279"/>
    </source>
</evidence>
<comment type="caution">
    <text evidence="1">The sequence shown here is derived from an EMBL/GenBank/DDBJ whole genome shotgun (WGS) entry which is preliminary data.</text>
</comment>
<gene>
    <name evidence="1" type="ORF">H8699_11305</name>
</gene>
<dbReference type="Pfam" id="PF20116">
    <property type="entry name" value="DUF6506"/>
    <property type="match status" value="1"/>
</dbReference>
<reference evidence="1" key="1">
    <citation type="submission" date="2020-08" db="EMBL/GenBank/DDBJ databases">
        <title>Genome public.</title>
        <authorList>
            <person name="Liu C."/>
            <person name="Sun Q."/>
        </authorList>
    </citation>
    <scope>NUCLEOTIDE SEQUENCE</scope>
    <source>
        <strain evidence="1">NSJ-44</strain>
    </source>
</reference>
<protein>
    <submittedName>
        <fullName evidence="1">Uncharacterized protein</fullName>
    </submittedName>
</protein>
<evidence type="ECO:0000313" key="1">
    <source>
        <dbReference type="EMBL" id="MBC8530017.1"/>
    </source>
</evidence>
<dbReference type="EMBL" id="JACRSO010000005">
    <property type="protein sequence ID" value="MBC8530017.1"/>
    <property type="molecule type" value="Genomic_DNA"/>
</dbReference>
<sequence>MMILGPYYDPEQHQAHFETAWCDTYIVTVRDFEEAKAKILELQQLGVGAVEVCGGFGPERAKELIALTNGELAVGYVTSFPEQAPLFAQVFGD</sequence>
<name>A0A926D1W5_9FIRM</name>
<dbReference type="Proteomes" id="UP000654279">
    <property type="component" value="Unassembled WGS sequence"/>
</dbReference>
<proteinExistence type="predicted"/>
<accession>A0A926D1W5</accession>